<evidence type="ECO:0000313" key="3">
    <source>
        <dbReference type="Proteomes" id="UP000007703"/>
    </source>
</evidence>
<protein>
    <submittedName>
        <fullName evidence="2">Uncharacterized protein</fullName>
    </submittedName>
</protein>
<evidence type="ECO:0000256" key="1">
    <source>
        <dbReference type="SAM" id="MobiDB-lite"/>
    </source>
</evidence>
<dbReference type="OMA" id="CEFIFAN"/>
<dbReference type="VEuPathDB" id="FungiDB:CLUG_03001"/>
<dbReference type="Proteomes" id="UP000007703">
    <property type="component" value="Unassembled WGS sequence"/>
</dbReference>
<dbReference type="HOGENOM" id="CLU_490886_0_0_1"/>
<proteinExistence type="predicted"/>
<organism evidence="2 3">
    <name type="scientific">Clavispora lusitaniae (strain ATCC 42720)</name>
    <name type="common">Yeast</name>
    <name type="synonym">Candida lusitaniae</name>
    <dbReference type="NCBI Taxonomy" id="306902"/>
    <lineage>
        <taxon>Eukaryota</taxon>
        <taxon>Fungi</taxon>
        <taxon>Dikarya</taxon>
        <taxon>Ascomycota</taxon>
        <taxon>Saccharomycotina</taxon>
        <taxon>Pichiomycetes</taxon>
        <taxon>Metschnikowiaceae</taxon>
        <taxon>Clavispora</taxon>
    </lineage>
</organism>
<dbReference type="InParanoid" id="C4Y388"/>
<dbReference type="KEGG" id="clu:CLUG_03001"/>
<reference evidence="2 3" key="1">
    <citation type="journal article" date="2009" name="Nature">
        <title>Evolution of pathogenicity and sexual reproduction in eight Candida genomes.</title>
        <authorList>
            <person name="Butler G."/>
            <person name="Rasmussen M.D."/>
            <person name="Lin M.F."/>
            <person name="Santos M.A."/>
            <person name="Sakthikumar S."/>
            <person name="Munro C.A."/>
            <person name="Rheinbay E."/>
            <person name="Grabherr M."/>
            <person name="Forche A."/>
            <person name="Reedy J.L."/>
            <person name="Agrafioti I."/>
            <person name="Arnaud M.B."/>
            <person name="Bates S."/>
            <person name="Brown A.J."/>
            <person name="Brunke S."/>
            <person name="Costanzo M.C."/>
            <person name="Fitzpatrick D.A."/>
            <person name="de Groot P.W."/>
            <person name="Harris D."/>
            <person name="Hoyer L.L."/>
            <person name="Hube B."/>
            <person name="Klis F.M."/>
            <person name="Kodira C."/>
            <person name="Lennard N."/>
            <person name="Logue M.E."/>
            <person name="Martin R."/>
            <person name="Neiman A.M."/>
            <person name="Nikolaou E."/>
            <person name="Quail M.A."/>
            <person name="Quinn J."/>
            <person name="Santos M.C."/>
            <person name="Schmitzberger F.F."/>
            <person name="Sherlock G."/>
            <person name="Shah P."/>
            <person name="Silverstein K.A."/>
            <person name="Skrzypek M.S."/>
            <person name="Soll D."/>
            <person name="Staggs R."/>
            <person name="Stansfield I."/>
            <person name="Stumpf M.P."/>
            <person name="Sudbery P.E."/>
            <person name="Srikantha T."/>
            <person name="Zeng Q."/>
            <person name="Berman J."/>
            <person name="Berriman M."/>
            <person name="Heitman J."/>
            <person name="Gow N.A."/>
            <person name="Lorenz M.C."/>
            <person name="Birren B.W."/>
            <person name="Kellis M."/>
            <person name="Cuomo C.A."/>
        </authorList>
    </citation>
    <scope>NUCLEOTIDE SEQUENCE [LARGE SCALE GENOMIC DNA]</scope>
    <source>
        <strain evidence="2 3">ATCC 42720</strain>
    </source>
</reference>
<evidence type="ECO:0000313" key="2">
    <source>
        <dbReference type="EMBL" id="EEQ38875.1"/>
    </source>
</evidence>
<accession>C4Y388</accession>
<dbReference type="EMBL" id="CH408078">
    <property type="protein sequence ID" value="EEQ38875.1"/>
    <property type="molecule type" value="Genomic_DNA"/>
</dbReference>
<dbReference type="AlphaFoldDB" id="C4Y388"/>
<gene>
    <name evidence="2" type="ORF">CLUG_03001</name>
</gene>
<name>C4Y388_CLAL4</name>
<feature type="region of interest" description="Disordered" evidence="1">
    <location>
        <begin position="58"/>
        <end position="78"/>
    </location>
</feature>
<sequence length="555" mass="61631">MLGLSNVLLSHFISLFLSLSLSHTHAIAFSTWFLVSGFTLVYISSSFCSHSRHARHSSRHSSWHSLRHSSSSSARPQRRLTRLQKLVTEQKVRRYARCGQNSVADHPDGVPHAFERRVHGLARPQINAHYVAVGNLVSARRKRLQRVQACVGTQGFGHHEERLGKRADARLVAATERLGLLQSGVGAHEKRTGARNDSAIFEHIGHGPQAVTDSVLCSLQRMAGQALDENRCRFCVWTFGDVCEFIFANALFVDKPRAAQDGRRQVVDGVSCFAAHDQSQPLHVSALGSAQRQDAVLGQNVKRHRVNTLSVDDHKARVVAEATHLVLQVHNLLQLGVDKSSLRCHQLLASFRRRVEKAQVDLGLLVLQGHVQNQHVGVLDAARHVRVPGAVVQHQSLHQSGVGGISVSHGHDLHHVQVQSVSLVASDRQNGVGDNGRQHTRQFGRHFGRHRTAGHSEQKLAVKRVGHRSECLQVVQHCLARRLEAVHQYAWMDALADKPFSSLQQLAHQKNHGGCSISGDLVLRSGRTCNHHGRWVSDSHFRKQNLAVFGQFERP</sequence>
<feature type="compositionally biased region" description="Basic residues" evidence="1">
    <location>
        <begin position="58"/>
        <end position="67"/>
    </location>
</feature>